<organism evidence="3 4">
    <name type="scientific">Botrytis porri</name>
    <dbReference type="NCBI Taxonomy" id="87229"/>
    <lineage>
        <taxon>Eukaryota</taxon>
        <taxon>Fungi</taxon>
        <taxon>Dikarya</taxon>
        <taxon>Ascomycota</taxon>
        <taxon>Pezizomycotina</taxon>
        <taxon>Leotiomycetes</taxon>
        <taxon>Helotiales</taxon>
        <taxon>Sclerotiniaceae</taxon>
        <taxon>Botrytis</taxon>
    </lineage>
</organism>
<reference evidence="3 4" key="1">
    <citation type="submission" date="2017-12" db="EMBL/GenBank/DDBJ databases">
        <title>Comparative genomics of Botrytis spp.</title>
        <authorList>
            <person name="Valero-Jimenez C.A."/>
            <person name="Tapia P."/>
            <person name="Veloso J."/>
            <person name="Silva-Moreno E."/>
            <person name="Staats M."/>
            <person name="Valdes J.H."/>
            <person name="Van Kan J.A.L."/>
        </authorList>
    </citation>
    <scope>NUCLEOTIDE SEQUENCE [LARGE SCALE GENOMIC DNA]</scope>
    <source>
        <strain evidence="3 4">MUCL3349</strain>
    </source>
</reference>
<accession>A0A4Z1KMJ3</accession>
<feature type="transmembrane region" description="Helical" evidence="2">
    <location>
        <begin position="76"/>
        <end position="95"/>
    </location>
</feature>
<evidence type="ECO:0000313" key="3">
    <source>
        <dbReference type="EMBL" id="TGO82609.1"/>
    </source>
</evidence>
<sequence>MSTKSTGFGDQSHSQQPLQRKGRAYGPGVRTIIGVERSSSVIGGNGNGLGNGFGNGNGNGNGTRNGSTPRLRSPPILSLIFNFVHLFFFFISTIGTDT</sequence>
<dbReference type="Proteomes" id="UP000297280">
    <property type="component" value="Unassembled WGS sequence"/>
</dbReference>
<keyword evidence="2" id="KW-1133">Transmembrane helix</keyword>
<evidence type="ECO:0000313" key="4">
    <source>
        <dbReference type="Proteomes" id="UP000297280"/>
    </source>
</evidence>
<feature type="compositionally biased region" description="Polar residues" evidence="1">
    <location>
        <begin position="1"/>
        <end position="18"/>
    </location>
</feature>
<feature type="region of interest" description="Disordered" evidence="1">
    <location>
        <begin position="1"/>
        <end position="26"/>
    </location>
</feature>
<proteinExistence type="predicted"/>
<keyword evidence="2" id="KW-0472">Membrane</keyword>
<comment type="caution">
    <text evidence="3">The sequence shown here is derived from an EMBL/GenBank/DDBJ whole genome shotgun (WGS) entry which is preliminary data.</text>
</comment>
<keyword evidence="2" id="KW-0812">Transmembrane</keyword>
<gene>
    <name evidence="3" type="ORF">BPOR_0792g00010</name>
</gene>
<name>A0A4Z1KMJ3_9HELO</name>
<evidence type="ECO:0000256" key="1">
    <source>
        <dbReference type="SAM" id="MobiDB-lite"/>
    </source>
</evidence>
<evidence type="ECO:0000256" key="2">
    <source>
        <dbReference type="SAM" id="Phobius"/>
    </source>
</evidence>
<protein>
    <submittedName>
        <fullName evidence="3">Uncharacterized protein</fullName>
    </submittedName>
</protein>
<dbReference type="EMBL" id="PQXO01000789">
    <property type="protein sequence ID" value="TGO82609.1"/>
    <property type="molecule type" value="Genomic_DNA"/>
</dbReference>
<dbReference type="STRING" id="87229.A0A4Z1KMJ3"/>
<keyword evidence="4" id="KW-1185">Reference proteome</keyword>
<dbReference type="AlphaFoldDB" id="A0A4Z1KMJ3"/>